<dbReference type="EMBL" id="BAABCN010000012">
    <property type="protein sequence ID" value="GAA3888854.1"/>
    <property type="molecule type" value="Genomic_DNA"/>
</dbReference>
<dbReference type="Proteomes" id="UP001501803">
    <property type="component" value="Unassembled WGS sequence"/>
</dbReference>
<sequence>MSDVQAVSDALAMVAIPTAATADVTTVAVLGVGRVGSAVARAAMKAGYTVTVSASGDPDDIRLLTEIVIPGATPMQAADAARAADLVVLAVPLHKFRTLPADALAGKTVIDSMNYWAPVDGSIDEFDEDPRSTSEIVQEYLAASQVVKSLNHIGYHELEADDRPAGAADRRALGLAGDSDSAKALVAEFIERLGYDSIDAGDLSAGRHFHPGTAVFSGRHTAAEFAAILGGLAGASVPDELGGTVSTSVVGDLVVVV</sequence>
<evidence type="ECO:0000256" key="1">
    <source>
        <dbReference type="ARBA" id="ARBA00023002"/>
    </source>
</evidence>
<dbReference type="Pfam" id="PF03807">
    <property type="entry name" value="F420_oxidored"/>
    <property type="match status" value="1"/>
</dbReference>
<evidence type="ECO:0000313" key="3">
    <source>
        <dbReference type="EMBL" id="GAA3888854.1"/>
    </source>
</evidence>
<proteinExistence type="predicted"/>
<dbReference type="Gene3D" id="3.40.50.720">
    <property type="entry name" value="NAD(P)-binding Rossmann-like Domain"/>
    <property type="match status" value="1"/>
</dbReference>
<reference evidence="4" key="1">
    <citation type="journal article" date="2019" name="Int. J. Syst. Evol. Microbiol.">
        <title>The Global Catalogue of Microorganisms (GCM) 10K type strain sequencing project: providing services to taxonomists for standard genome sequencing and annotation.</title>
        <authorList>
            <consortium name="The Broad Institute Genomics Platform"/>
            <consortium name="The Broad Institute Genome Sequencing Center for Infectious Disease"/>
            <person name="Wu L."/>
            <person name="Ma J."/>
        </authorList>
    </citation>
    <scope>NUCLEOTIDE SEQUENCE [LARGE SCALE GENOMIC DNA]</scope>
    <source>
        <strain evidence="4">JCM 17021</strain>
    </source>
</reference>
<dbReference type="InterPro" id="IPR028939">
    <property type="entry name" value="P5C_Rdtase_cat_N"/>
</dbReference>
<dbReference type="SUPFAM" id="SSF51735">
    <property type="entry name" value="NAD(P)-binding Rossmann-fold domains"/>
    <property type="match status" value="1"/>
</dbReference>
<name>A0ABP7KW45_9MICO</name>
<accession>A0ABP7KW45</accession>
<gene>
    <name evidence="3" type="ORF">GCM10022381_33360</name>
</gene>
<dbReference type="PANTHER" id="PTHR14239">
    <property type="entry name" value="DUDULIN-RELATED"/>
    <property type="match status" value="1"/>
</dbReference>
<organism evidence="3 4">
    <name type="scientific">Leifsonia kafniensis</name>
    <dbReference type="NCBI Taxonomy" id="475957"/>
    <lineage>
        <taxon>Bacteria</taxon>
        <taxon>Bacillati</taxon>
        <taxon>Actinomycetota</taxon>
        <taxon>Actinomycetes</taxon>
        <taxon>Micrococcales</taxon>
        <taxon>Microbacteriaceae</taxon>
        <taxon>Leifsonia</taxon>
    </lineage>
</organism>
<keyword evidence="4" id="KW-1185">Reference proteome</keyword>
<dbReference type="InterPro" id="IPR051267">
    <property type="entry name" value="STEAP_metalloreductase"/>
</dbReference>
<evidence type="ECO:0000313" key="4">
    <source>
        <dbReference type="Proteomes" id="UP001501803"/>
    </source>
</evidence>
<dbReference type="InterPro" id="IPR036291">
    <property type="entry name" value="NAD(P)-bd_dom_sf"/>
</dbReference>
<dbReference type="RefSeq" id="WP_345068758.1">
    <property type="nucleotide sequence ID" value="NZ_BAABCN010000012.1"/>
</dbReference>
<protein>
    <recommendedName>
        <fullName evidence="2">Pyrroline-5-carboxylate reductase catalytic N-terminal domain-containing protein</fullName>
    </recommendedName>
</protein>
<keyword evidence="1" id="KW-0560">Oxidoreductase</keyword>
<comment type="caution">
    <text evidence="3">The sequence shown here is derived from an EMBL/GenBank/DDBJ whole genome shotgun (WGS) entry which is preliminary data.</text>
</comment>
<evidence type="ECO:0000259" key="2">
    <source>
        <dbReference type="Pfam" id="PF03807"/>
    </source>
</evidence>
<feature type="domain" description="Pyrroline-5-carboxylate reductase catalytic N-terminal" evidence="2">
    <location>
        <begin position="26"/>
        <end position="115"/>
    </location>
</feature>